<reference evidence="3 4" key="1">
    <citation type="submission" date="2019-08" db="EMBL/GenBank/DDBJ databases">
        <title>Bioinformatics analysis of the strain L3 and L5.</title>
        <authorList>
            <person name="Li X."/>
        </authorList>
    </citation>
    <scope>NUCLEOTIDE SEQUENCE [LARGE SCALE GENOMIC DNA]</scope>
    <source>
        <strain evidence="3 4">L5</strain>
    </source>
</reference>
<dbReference type="RefSeq" id="WP_149326557.1">
    <property type="nucleotide sequence ID" value="NZ_VTPY01000001.1"/>
</dbReference>
<comment type="caution">
    <text evidence="3">The sequence shown here is derived from an EMBL/GenBank/DDBJ whole genome shotgun (WGS) entry which is preliminary data.</text>
</comment>
<keyword evidence="4" id="KW-1185">Reference proteome</keyword>
<dbReference type="InterPro" id="IPR003362">
    <property type="entry name" value="Bact_transf"/>
</dbReference>
<sequence>MLKRLFDIGVAAVLLTVLSPLMLAIAALVRYKLGAPVLFSQERPGLLGRPFRMFKFRTMLDTRDIAGELLPSDRRLTRFGKTLRATSLDELPELWNVLKGEMSLVGPRPLLMEYLPLYSPGQYRRHEVRPGITGWAQVNGRNRLSWEEKFRLDVWYVEHHSMWLDIKILLLTVAKVLARDGISARSHEITPRFSGSCDARSSERNP</sequence>
<gene>
    <name evidence="3" type="ORF">F0A17_01435</name>
</gene>
<protein>
    <submittedName>
        <fullName evidence="3">Sugar transferase</fullName>
    </submittedName>
</protein>
<keyword evidence="3" id="KW-0808">Transferase</keyword>
<dbReference type="Proteomes" id="UP000486760">
    <property type="component" value="Unassembled WGS sequence"/>
</dbReference>
<evidence type="ECO:0000313" key="4">
    <source>
        <dbReference type="Proteomes" id="UP000486760"/>
    </source>
</evidence>
<dbReference type="PANTHER" id="PTHR30576">
    <property type="entry name" value="COLANIC BIOSYNTHESIS UDP-GLUCOSE LIPID CARRIER TRANSFERASE"/>
    <property type="match status" value="1"/>
</dbReference>
<evidence type="ECO:0000256" key="1">
    <source>
        <dbReference type="ARBA" id="ARBA00006464"/>
    </source>
</evidence>
<dbReference type="PANTHER" id="PTHR30576:SF8">
    <property type="entry name" value="UNDECAPRENYL-PHOSPHATE GALACTOSE PHOSPHOTRANSFERASE"/>
    <property type="match status" value="1"/>
</dbReference>
<accession>A0A7V7KI21</accession>
<dbReference type="Pfam" id="PF02397">
    <property type="entry name" value="Bac_transf"/>
    <property type="match status" value="1"/>
</dbReference>
<dbReference type="AlphaFoldDB" id="A0A7V7KI21"/>
<proteinExistence type="inferred from homology"/>
<dbReference type="GO" id="GO:0016780">
    <property type="term" value="F:phosphotransferase activity, for other substituted phosphate groups"/>
    <property type="evidence" value="ECO:0007669"/>
    <property type="project" value="TreeGrafter"/>
</dbReference>
<organism evidence="3 4">
    <name type="scientific">Billgrantia pellis</name>
    <dbReference type="NCBI Taxonomy" id="2606936"/>
    <lineage>
        <taxon>Bacteria</taxon>
        <taxon>Pseudomonadati</taxon>
        <taxon>Pseudomonadota</taxon>
        <taxon>Gammaproteobacteria</taxon>
        <taxon>Oceanospirillales</taxon>
        <taxon>Halomonadaceae</taxon>
        <taxon>Billgrantia</taxon>
    </lineage>
</organism>
<name>A0A7V7KI21_9GAMM</name>
<evidence type="ECO:0000259" key="2">
    <source>
        <dbReference type="Pfam" id="PF02397"/>
    </source>
</evidence>
<evidence type="ECO:0000313" key="3">
    <source>
        <dbReference type="EMBL" id="KAA0014345.1"/>
    </source>
</evidence>
<comment type="similarity">
    <text evidence="1">Belongs to the bacterial sugar transferase family.</text>
</comment>
<dbReference type="EMBL" id="VTPY01000001">
    <property type="protein sequence ID" value="KAA0014345.1"/>
    <property type="molecule type" value="Genomic_DNA"/>
</dbReference>
<feature type="domain" description="Bacterial sugar transferase" evidence="2">
    <location>
        <begin position="3"/>
        <end position="177"/>
    </location>
</feature>